<dbReference type="SUPFAM" id="SSF53098">
    <property type="entry name" value="Ribonuclease H-like"/>
    <property type="match status" value="1"/>
</dbReference>
<dbReference type="Proteomes" id="UP001160519">
    <property type="component" value="Unassembled WGS sequence"/>
</dbReference>
<dbReference type="EMBL" id="JAQSDF010000009">
    <property type="protein sequence ID" value="MDI1230485.1"/>
    <property type="molecule type" value="Genomic_DNA"/>
</dbReference>
<evidence type="ECO:0000313" key="2">
    <source>
        <dbReference type="Proteomes" id="UP001160519"/>
    </source>
</evidence>
<dbReference type="InterPro" id="IPR012337">
    <property type="entry name" value="RNaseH-like_sf"/>
</dbReference>
<comment type="caution">
    <text evidence="1">The sequence shown here is derived from an EMBL/GenBank/DDBJ whole genome shotgun (WGS) entry which is preliminary data.</text>
</comment>
<organism evidence="1 2">
    <name type="scientific">Candidatus Methylobacter titanis</name>
    <dbReference type="NCBI Taxonomy" id="3053457"/>
    <lineage>
        <taxon>Bacteria</taxon>
        <taxon>Pseudomonadati</taxon>
        <taxon>Pseudomonadota</taxon>
        <taxon>Gammaproteobacteria</taxon>
        <taxon>Methylococcales</taxon>
        <taxon>Methylococcaceae</taxon>
        <taxon>Methylobacter</taxon>
    </lineage>
</organism>
<protein>
    <recommendedName>
        <fullName evidence="3">Transposase</fullName>
    </recommendedName>
</protein>
<proteinExistence type="predicted"/>
<accession>A0AA43TP76</accession>
<evidence type="ECO:0008006" key="3">
    <source>
        <dbReference type="Google" id="ProtNLM"/>
    </source>
</evidence>
<name>A0AA43TP76_9GAMM</name>
<reference evidence="1" key="1">
    <citation type="submission" date="2023-01" db="EMBL/GenBank/DDBJ databases">
        <title>Biogeochemical cycle of methane in antarctic sediments.</title>
        <authorList>
            <person name="Roldan D.M."/>
            <person name="Menes R.J."/>
        </authorList>
    </citation>
    <scope>NUCLEOTIDE SEQUENCE [LARGE SCALE GENOMIC DNA]</scope>
    <source>
        <strain evidence="1">K-2018 MAG008</strain>
    </source>
</reference>
<evidence type="ECO:0000313" key="1">
    <source>
        <dbReference type="EMBL" id="MDI1230485.1"/>
    </source>
</evidence>
<dbReference type="AlphaFoldDB" id="A0AA43TP76"/>
<keyword evidence="2" id="KW-1185">Reference proteome</keyword>
<dbReference type="Gene3D" id="3.90.350.10">
    <property type="entry name" value="Transposase Inhibitor Protein From Tn5, Chain A, domain 1"/>
    <property type="match status" value="1"/>
</dbReference>
<gene>
    <name evidence="1" type="ORF">PSU93_04970</name>
</gene>
<sequence>MAKRHQQLVTEHLNSTDTLSAELRALPNKSTSFASTQAAWRFYKNDRVTLTKLHEPLLIAAHKGIATQCNQYALCVHDWSRLNYRKHDSKLDKYQITHETDVGYDLQSSLILSDQTGQPLAPVAQRLVTANGSYATYQGNDLSETVENHLDEVTHCIGKLEQQNFVKPLVHIIDREVDSVGHMRQWEANNYWWLTRSKKTPSVEFQGQSMPCTQVAEALSFEKKRQVDYHGKLQWQWVAETPIRITRHAKPSQKKQKKPSVPGEPIDARLVVSRILSNEGEILAEWLLMTNVMAV</sequence>